<organism evidence="1 2">
    <name type="scientific">Pseudomonas monteilii</name>
    <dbReference type="NCBI Taxonomy" id="76759"/>
    <lineage>
        <taxon>Bacteria</taxon>
        <taxon>Pseudomonadati</taxon>
        <taxon>Pseudomonadota</taxon>
        <taxon>Gammaproteobacteria</taxon>
        <taxon>Pseudomonadales</taxon>
        <taxon>Pseudomonadaceae</taxon>
        <taxon>Pseudomonas</taxon>
    </lineage>
</organism>
<dbReference type="EMBL" id="CP040324">
    <property type="protein sequence ID" value="QHB28146.1"/>
    <property type="molecule type" value="Genomic_DNA"/>
</dbReference>
<dbReference type="GO" id="GO:0016874">
    <property type="term" value="F:ligase activity"/>
    <property type="evidence" value="ECO:0007669"/>
    <property type="project" value="UniProtKB-KW"/>
</dbReference>
<protein>
    <submittedName>
        <fullName evidence="1">Methionine--tRNA ligase</fullName>
    </submittedName>
</protein>
<dbReference type="Gene3D" id="3.40.1350.10">
    <property type="match status" value="1"/>
</dbReference>
<accession>A0AAE6V2F8</accession>
<evidence type="ECO:0000313" key="1">
    <source>
        <dbReference type="EMBL" id="QHB28146.1"/>
    </source>
</evidence>
<proteinExistence type="predicted"/>
<dbReference type="InterPro" id="IPR011856">
    <property type="entry name" value="tRNA_endonuc-like_dom_sf"/>
</dbReference>
<gene>
    <name evidence="1" type="ORF">TCK1_2800</name>
</gene>
<name>A0AAE6V2F8_9PSED</name>
<dbReference type="GO" id="GO:0003676">
    <property type="term" value="F:nucleic acid binding"/>
    <property type="evidence" value="ECO:0007669"/>
    <property type="project" value="InterPro"/>
</dbReference>
<dbReference type="SUPFAM" id="SSF52980">
    <property type="entry name" value="Restriction endonuclease-like"/>
    <property type="match status" value="1"/>
</dbReference>
<dbReference type="RefSeq" id="WP_159266244.1">
    <property type="nucleotide sequence ID" value="NZ_CP040324.1"/>
</dbReference>
<dbReference type="InterPro" id="IPR011335">
    <property type="entry name" value="Restrct_endonuc-II-like"/>
</dbReference>
<keyword evidence="1" id="KW-0436">Ligase</keyword>
<reference evidence="1 2" key="1">
    <citation type="submission" date="2019-05" db="EMBL/GenBank/DDBJ databases">
        <title>Complete genome sequence of Pseudomonas Pseudomonas resinovorans.</title>
        <authorList>
            <person name="Chen H.-P."/>
        </authorList>
    </citation>
    <scope>NUCLEOTIDE SEQUENCE [LARGE SCALE GENOMIC DNA]</scope>
    <source>
        <strain evidence="1 2">TCU-CK1</strain>
    </source>
</reference>
<dbReference type="AlphaFoldDB" id="A0AAE6V2F8"/>
<sequence length="373" mass="43263">MRKDVRCAFCENIIDQHNIEHFYPKHLWTKNLAPKHSLLYICRACNSRKHPIPTDVDFIDFLSDLMRRSDEYSDVAQEAIIGSTSRHRADILASHGKIKKHTKLLIECKSSGFPKLTRIQDQIEQLKSYAEIYGKCQPVLAIPATLNESDREALKAMGIELWDLDFLAHRFAEQLTDAEPGYFKWLLVKRLERGPKATREDQFASRLKECEPGKRDWSLYQDLIGDILEHLFCPSLKKPLTEHTDNTKTNRRDFILPNYAKSGFWKFLQRNYMADFVVVDAKNYTKKVGKSEVLQVANYLKPHGAGLFGMIFSRHGCDAAGGLHTLREQWMIHRKLILIFNDDDVHAMLIAKRDGYSPEEVVEQKIERFRLSI</sequence>
<evidence type="ECO:0000313" key="2">
    <source>
        <dbReference type="Proteomes" id="UP000464593"/>
    </source>
</evidence>
<dbReference type="Proteomes" id="UP000464593">
    <property type="component" value="Chromosome"/>
</dbReference>